<proteinExistence type="predicted"/>
<comment type="caution">
    <text evidence="1">The sequence shown here is derived from an EMBL/GenBank/DDBJ whole genome shotgun (WGS) entry which is preliminary data.</text>
</comment>
<dbReference type="AlphaFoldDB" id="A0A1C0AAN2"/>
<keyword evidence="2" id="KW-1185">Reference proteome</keyword>
<dbReference type="RefSeq" id="WP_068717087.1">
    <property type="nucleotide sequence ID" value="NZ_LWDV01000008.1"/>
</dbReference>
<accession>A0A1C0AAN2</accession>
<protein>
    <submittedName>
        <fullName evidence="1">Uncharacterized protein</fullName>
    </submittedName>
</protein>
<evidence type="ECO:0000313" key="1">
    <source>
        <dbReference type="EMBL" id="OCL27323.1"/>
    </source>
</evidence>
<dbReference type="EMBL" id="LWDV01000008">
    <property type="protein sequence ID" value="OCL27323.1"/>
    <property type="molecule type" value="Genomic_DNA"/>
</dbReference>
<reference evidence="1 2" key="2">
    <citation type="submission" date="2016-08" db="EMBL/GenBank/DDBJ databases">
        <title>Orenia metallireducens sp. nov. strain Z6, a Novel Metal-reducing Firmicute from the Deep Subsurface.</title>
        <authorList>
            <person name="Maxim B.I."/>
            <person name="Kenneth K."/>
            <person name="Flynn T.M."/>
            <person name="Oloughlin E.J."/>
            <person name="Locke R.A."/>
            <person name="Weber J.R."/>
            <person name="Egan S.M."/>
            <person name="Mackie R.I."/>
            <person name="Cann I.K."/>
        </authorList>
    </citation>
    <scope>NUCLEOTIDE SEQUENCE [LARGE SCALE GENOMIC DNA]</scope>
    <source>
        <strain evidence="1 2">Z6</strain>
    </source>
</reference>
<reference evidence="2" key="1">
    <citation type="submission" date="2016-07" db="EMBL/GenBank/DDBJ databases">
        <authorList>
            <person name="Florea S."/>
            <person name="Webb J.S."/>
            <person name="Jaromczyk J."/>
            <person name="Schardl C.L."/>
        </authorList>
    </citation>
    <scope>NUCLEOTIDE SEQUENCE [LARGE SCALE GENOMIC DNA]</scope>
    <source>
        <strain evidence="2">Z6</strain>
    </source>
</reference>
<sequence>MSNIIDRLEESLGKKTIVILETFPFFMVGTLQQAADDHIIVKPNFGVPVELRDIPFTIVLENIVAIFPEDEQNQIPTPAKFGMTNNQNYGNG</sequence>
<gene>
    <name evidence="1" type="ORF">U472_07635</name>
</gene>
<evidence type="ECO:0000313" key="2">
    <source>
        <dbReference type="Proteomes" id="UP000093514"/>
    </source>
</evidence>
<name>A0A1C0AAN2_9FIRM</name>
<organism evidence="1 2">
    <name type="scientific">Orenia metallireducens</name>
    <dbReference type="NCBI Taxonomy" id="1413210"/>
    <lineage>
        <taxon>Bacteria</taxon>
        <taxon>Bacillati</taxon>
        <taxon>Bacillota</taxon>
        <taxon>Clostridia</taxon>
        <taxon>Halanaerobiales</taxon>
        <taxon>Halobacteroidaceae</taxon>
        <taxon>Orenia</taxon>
    </lineage>
</organism>
<dbReference type="Proteomes" id="UP000093514">
    <property type="component" value="Unassembled WGS sequence"/>
</dbReference>